<sequence>MPRPREPKDYEWCDNVPLNVKLTNDPVPVLKAIAEGRIDTAIEEFSFKQCDKQAQEFVRCAEGKFFSLLFSCKTENRTMLDCTKKYRSEPFRDVFRRAYAKQYPHTVLDWKTPEYETSATEEST</sequence>
<keyword evidence="3" id="KW-0496">Mitochondrion</keyword>
<proteinExistence type="inferred from homology"/>
<accession>A0AAV8UHP3</accession>
<evidence type="ECO:0000256" key="1">
    <source>
        <dbReference type="ARBA" id="ARBA00007347"/>
    </source>
</evidence>
<dbReference type="Proteomes" id="UP001157974">
    <property type="component" value="Unassembled WGS sequence"/>
</dbReference>
<gene>
    <name evidence="4" type="ORF">NDN08_006453</name>
</gene>
<comment type="caution">
    <text evidence="4">The sequence shown here is derived from an EMBL/GenBank/DDBJ whole genome shotgun (WGS) entry which is preliminary data.</text>
</comment>
<comment type="similarity">
    <text evidence="1 3">Belongs to the CMC family.</text>
</comment>
<evidence type="ECO:0000256" key="2">
    <source>
        <dbReference type="ARBA" id="ARBA00023157"/>
    </source>
</evidence>
<keyword evidence="2" id="KW-1015">Disulfide bond</keyword>
<name>A0AAV8UHP3_9RHOD</name>
<evidence type="ECO:0000256" key="3">
    <source>
        <dbReference type="RuleBase" id="RU364104"/>
    </source>
</evidence>
<organism evidence="4 5">
    <name type="scientific">Rhodosorus marinus</name>
    <dbReference type="NCBI Taxonomy" id="101924"/>
    <lineage>
        <taxon>Eukaryota</taxon>
        <taxon>Rhodophyta</taxon>
        <taxon>Stylonematophyceae</taxon>
        <taxon>Stylonematales</taxon>
        <taxon>Stylonemataceae</taxon>
        <taxon>Rhodosorus</taxon>
    </lineage>
</organism>
<evidence type="ECO:0000313" key="4">
    <source>
        <dbReference type="EMBL" id="KAJ8902045.1"/>
    </source>
</evidence>
<comment type="subcellular location">
    <subcellularLocation>
        <location evidence="3">Mitochondrion</location>
    </subcellularLocation>
</comment>
<evidence type="ECO:0000313" key="5">
    <source>
        <dbReference type="Proteomes" id="UP001157974"/>
    </source>
</evidence>
<dbReference type="AlphaFoldDB" id="A0AAV8UHP3"/>
<keyword evidence="5" id="KW-1185">Reference proteome</keyword>
<protein>
    <recommendedName>
        <fullName evidence="3">COX assembly mitochondrial protein</fullName>
    </recommendedName>
</protein>
<dbReference type="EMBL" id="JAMWBK010000009">
    <property type="protein sequence ID" value="KAJ8902045.1"/>
    <property type="molecule type" value="Genomic_DNA"/>
</dbReference>
<reference evidence="4 5" key="1">
    <citation type="journal article" date="2023" name="Nat. Commun.">
        <title>Origin of minicircular mitochondrial genomes in red algae.</title>
        <authorList>
            <person name="Lee Y."/>
            <person name="Cho C.H."/>
            <person name="Lee Y.M."/>
            <person name="Park S.I."/>
            <person name="Yang J.H."/>
            <person name="West J.A."/>
            <person name="Bhattacharya D."/>
            <person name="Yoon H.S."/>
        </authorList>
    </citation>
    <scope>NUCLEOTIDE SEQUENCE [LARGE SCALE GENOMIC DNA]</scope>
    <source>
        <strain evidence="4 5">CCMP1338</strain>
        <tissue evidence="4">Whole cell</tissue>
    </source>
</reference>
<dbReference type="Pfam" id="PF08583">
    <property type="entry name" value="Cmc1"/>
    <property type="match status" value="1"/>
</dbReference>
<dbReference type="GO" id="GO:0005739">
    <property type="term" value="C:mitochondrion"/>
    <property type="evidence" value="ECO:0007669"/>
    <property type="project" value="UniProtKB-SubCell"/>
</dbReference>
<dbReference type="InterPro" id="IPR013892">
    <property type="entry name" value="Cyt_c_biogenesis_Cmc1-like"/>
</dbReference>